<dbReference type="AlphaFoldDB" id="A0A024TR95"/>
<proteinExistence type="predicted"/>
<sequence length="434" mass="48164">MGMARNNTTKDDTQVAKKKDGAKNSKQNAKHEAVVDFASIDHPYVVVLNKKLRSFKKKQEKIKALEDSLRGQTKQLNEQQLEVLSNKGFVDKMVVELETLRQQFVDTVLANTPSTEAKTVEETKEILPSEDGDVSSLNHLNEDVSDGGKDPVDDLEDEDKAASVNSVTFASNAASNSIDLDEEKLEFVHSILKLLHAVSLHQALGHDVPMALDYFVKVLVGVTRPPAEVSFPENLAESLEEAKRYVLKSDKILACDMSYRQLSEAVDHLVAPRPPVQKEVLEVVPQINFFTESELDKDTTLARTSVDATHRRGDDESFVVVDVVDKPAPVPHSSKPRPYSGNRRNKNSPREGPGDHDKERKPRKVYQPRNKGPIGEQPNEQNSGNSRNAAPPRANPKAAGNDGEKQQRPTTSRRSNKQGGDRPRPKKVEQDVSP</sequence>
<keyword evidence="1" id="KW-0175">Coiled coil</keyword>
<reference evidence="3" key="1">
    <citation type="submission" date="2013-12" db="EMBL/GenBank/DDBJ databases">
        <title>The Genome Sequence of Aphanomyces invadans NJM9701.</title>
        <authorList>
            <consortium name="The Broad Institute Genomics Platform"/>
            <person name="Russ C."/>
            <person name="Tyler B."/>
            <person name="van West P."/>
            <person name="Dieguez-Uribeondo J."/>
            <person name="Young S.K."/>
            <person name="Zeng Q."/>
            <person name="Gargeya S."/>
            <person name="Fitzgerald M."/>
            <person name="Abouelleil A."/>
            <person name="Alvarado L."/>
            <person name="Chapman S.B."/>
            <person name="Gainer-Dewar J."/>
            <person name="Goldberg J."/>
            <person name="Griggs A."/>
            <person name="Gujja S."/>
            <person name="Hansen M."/>
            <person name="Howarth C."/>
            <person name="Imamovic A."/>
            <person name="Ireland A."/>
            <person name="Larimer J."/>
            <person name="McCowan C."/>
            <person name="Murphy C."/>
            <person name="Pearson M."/>
            <person name="Poon T.W."/>
            <person name="Priest M."/>
            <person name="Roberts A."/>
            <person name="Saif S."/>
            <person name="Shea T."/>
            <person name="Sykes S."/>
            <person name="Wortman J."/>
            <person name="Nusbaum C."/>
            <person name="Birren B."/>
        </authorList>
    </citation>
    <scope>NUCLEOTIDE SEQUENCE [LARGE SCALE GENOMIC DNA]</scope>
    <source>
        <strain evidence="3">NJM9701</strain>
    </source>
</reference>
<dbReference type="OrthoDB" id="69150at2759"/>
<feature type="compositionally biased region" description="Basic and acidic residues" evidence="2">
    <location>
        <begin position="348"/>
        <end position="360"/>
    </location>
</feature>
<evidence type="ECO:0000256" key="2">
    <source>
        <dbReference type="SAM" id="MobiDB-lite"/>
    </source>
</evidence>
<feature type="region of interest" description="Disordered" evidence="2">
    <location>
        <begin position="1"/>
        <end position="30"/>
    </location>
</feature>
<dbReference type="VEuPathDB" id="FungiDB:H310_10899"/>
<dbReference type="PANTHER" id="PTHR37736">
    <property type="entry name" value="GLYCINE-RICH PROTEIN"/>
    <property type="match status" value="1"/>
</dbReference>
<feature type="compositionally biased region" description="Basic and acidic residues" evidence="2">
    <location>
        <begin position="8"/>
        <end position="30"/>
    </location>
</feature>
<feature type="compositionally biased region" description="Basic and acidic residues" evidence="2">
    <location>
        <begin position="118"/>
        <end position="127"/>
    </location>
</feature>
<name>A0A024TR95_9STRA</name>
<dbReference type="RefSeq" id="XP_008875608.1">
    <property type="nucleotide sequence ID" value="XM_008877386.1"/>
</dbReference>
<feature type="compositionally biased region" description="Basic and acidic residues" evidence="2">
    <location>
        <begin position="419"/>
        <end position="434"/>
    </location>
</feature>
<feature type="region of interest" description="Disordered" evidence="2">
    <location>
        <begin position="116"/>
        <end position="156"/>
    </location>
</feature>
<feature type="compositionally biased region" description="Basic and acidic residues" evidence="2">
    <location>
        <begin position="140"/>
        <end position="152"/>
    </location>
</feature>
<feature type="compositionally biased region" description="Low complexity" evidence="2">
    <location>
        <begin position="387"/>
        <end position="399"/>
    </location>
</feature>
<dbReference type="eggNOG" id="ENOG502RXF1">
    <property type="taxonomic scope" value="Eukaryota"/>
</dbReference>
<evidence type="ECO:0000256" key="1">
    <source>
        <dbReference type="SAM" id="Coils"/>
    </source>
</evidence>
<evidence type="ECO:0000313" key="3">
    <source>
        <dbReference type="EMBL" id="ETV95857.1"/>
    </source>
</evidence>
<feature type="coiled-coil region" evidence="1">
    <location>
        <begin position="48"/>
        <end position="82"/>
    </location>
</feature>
<dbReference type="EMBL" id="KI913979">
    <property type="protein sequence ID" value="ETV95857.1"/>
    <property type="molecule type" value="Genomic_DNA"/>
</dbReference>
<protein>
    <submittedName>
        <fullName evidence="3">Uncharacterized protein</fullName>
    </submittedName>
</protein>
<feature type="region of interest" description="Disordered" evidence="2">
    <location>
        <begin position="325"/>
        <end position="434"/>
    </location>
</feature>
<dbReference type="GeneID" id="20087949"/>
<accession>A0A024TR95</accession>
<gene>
    <name evidence="3" type="ORF">H310_10899</name>
</gene>
<organism evidence="3">
    <name type="scientific">Aphanomyces invadans</name>
    <dbReference type="NCBI Taxonomy" id="157072"/>
    <lineage>
        <taxon>Eukaryota</taxon>
        <taxon>Sar</taxon>
        <taxon>Stramenopiles</taxon>
        <taxon>Oomycota</taxon>
        <taxon>Saprolegniomycetes</taxon>
        <taxon>Saprolegniales</taxon>
        <taxon>Verrucalvaceae</taxon>
        <taxon>Aphanomyces</taxon>
    </lineage>
</organism>
<dbReference type="PANTHER" id="PTHR37736:SF1">
    <property type="entry name" value="GLYCINE-RICH PROTEIN"/>
    <property type="match status" value="1"/>
</dbReference>